<proteinExistence type="predicted"/>
<accession>A0A4U1MKY8</accession>
<dbReference type="InterPro" id="IPR024997">
    <property type="entry name" value="DUF3892"/>
</dbReference>
<dbReference type="EMBL" id="SWFM01000001">
    <property type="protein sequence ID" value="TKD71843.1"/>
    <property type="molecule type" value="Genomic_DNA"/>
</dbReference>
<dbReference type="AlphaFoldDB" id="A0A4U1MKY8"/>
<protein>
    <submittedName>
        <fullName evidence="1">DUF3892 domain-containing protein</fullName>
    </submittedName>
</protein>
<name>A0A4U1MKY8_9BACL</name>
<evidence type="ECO:0000313" key="1">
    <source>
        <dbReference type="EMBL" id="TKD71843.1"/>
    </source>
</evidence>
<dbReference type="Proteomes" id="UP000310541">
    <property type="component" value="Unassembled WGS sequence"/>
</dbReference>
<dbReference type="RefSeq" id="WP_136945696.1">
    <property type="nucleotide sequence ID" value="NZ_SWFM01000001.1"/>
</dbReference>
<gene>
    <name evidence="1" type="ORF">FBF83_03315</name>
</gene>
<comment type="caution">
    <text evidence="1">The sequence shown here is derived from an EMBL/GenBank/DDBJ whole genome shotgun (WGS) entry which is preliminary data.</text>
</comment>
<sequence>MDRFDKAYQDYLNNGQPSREIKPLENTDGMRITAVRKNDDGDLIAFQTNTGEELDYLQALEAANNGTLAGVDVFQKYGRDIIRSEPDSTKENNLDHLPEF</sequence>
<evidence type="ECO:0000313" key="2">
    <source>
        <dbReference type="Proteomes" id="UP000310541"/>
    </source>
</evidence>
<dbReference type="OrthoDB" id="1647761at2"/>
<reference evidence="1 2" key="1">
    <citation type="submission" date="2019-04" db="EMBL/GenBank/DDBJ databases">
        <title>Genome sequence of Bacillus hwajinpoensis strain Y2.</title>
        <authorList>
            <person name="Fair J.L."/>
            <person name="Maclea K.S."/>
        </authorList>
    </citation>
    <scope>NUCLEOTIDE SEQUENCE [LARGE SCALE GENOMIC DNA]</scope>
    <source>
        <strain evidence="1 2">Y2</strain>
    </source>
</reference>
<organism evidence="1 2">
    <name type="scientific">Guptibacillus hwajinpoensis</name>
    <dbReference type="NCBI Taxonomy" id="208199"/>
    <lineage>
        <taxon>Bacteria</taxon>
        <taxon>Bacillati</taxon>
        <taxon>Bacillota</taxon>
        <taxon>Bacilli</taxon>
        <taxon>Bacillales</taxon>
        <taxon>Guptibacillaceae</taxon>
        <taxon>Guptibacillus</taxon>
    </lineage>
</organism>
<dbReference type="Pfam" id="PF13031">
    <property type="entry name" value="DUF3892"/>
    <property type="match status" value="1"/>
</dbReference>